<accession>A0A6G0YCI9</accession>
<keyword evidence="1" id="KW-0547">Nucleotide-binding</keyword>
<organism evidence="1 2">
    <name type="scientific">Aphis craccivora</name>
    <name type="common">Cowpea aphid</name>
    <dbReference type="NCBI Taxonomy" id="307492"/>
    <lineage>
        <taxon>Eukaryota</taxon>
        <taxon>Metazoa</taxon>
        <taxon>Ecdysozoa</taxon>
        <taxon>Arthropoda</taxon>
        <taxon>Hexapoda</taxon>
        <taxon>Insecta</taxon>
        <taxon>Pterygota</taxon>
        <taxon>Neoptera</taxon>
        <taxon>Paraneoptera</taxon>
        <taxon>Hemiptera</taxon>
        <taxon>Sternorrhyncha</taxon>
        <taxon>Aphidomorpha</taxon>
        <taxon>Aphidoidea</taxon>
        <taxon>Aphididae</taxon>
        <taxon>Aphidini</taxon>
        <taxon>Aphis</taxon>
        <taxon>Aphis</taxon>
    </lineage>
</organism>
<evidence type="ECO:0000313" key="1">
    <source>
        <dbReference type="EMBL" id="KAF0753081.1"/>
    </source>
</evidence>
<sequence length="65" mass="7281">MTINKATRTVFEVTFPPVATIYVACSRVSSPDSLVILLPEGRTKNIVYTLYKEVPTIKKCENDFA</sequence>
<dbReference type="AlphaFoldDB" id="A0A6G0YCI9"/>
<keyword evidence="1" id="KW-0378">Hydrolase</keyword>
<dbReference type="EMBL" id="VUJU01004844">
    <property type="protein sequence ID" value="KAF0753081.1"/>
    <property type="molecule type" value="Genomic_DNA"/>
</dbReference>
<proteinExistence type="predicted"/>
<evidence type="ECO:0000313" key="2">
    <source>
        <dbReference type="Proteomes" id="UP000478052"/>
    </source>
</evidence>
<keyword evidence="2" id="KW-1185">Reference proteome</keyword>
<name>A0A6G0YCI9_APHCR</name>
<dbReference type="Proteomes" id="UP000478052">
    <property type="component" value="Unassembled WGS sequence"/>
</dbReference>
<protein>
    <submittedName>
        <fullName evidence="1">ATP-dependent DNA helicase PIF6-like</fullName>
    </submittedName>
</protein>
<comment type="caution">
    <text evidence="1">The sequence shown here is derived from an EMBL/GenBank/DDBJ whole genome shotgun (WGS) entry which is preliminary data.</text>
</comment>
<gene>
    <name evidence="1" type="ORF">FWK35_00039193</name>
</gene>
<keyword evidence="1" id="KW-0067">ATP-binding</keyword>
<dbReference type="GO" id="GO:0004386">
    <property type="term" value="F:helicase activity"/>
    <property type="evidence" value="ECO:0007669"/>
    <property type="project" value="UniProtKB-KW"/>
</dbReference>
<keyword evidence="1" id="KW-0347">Helicase</keyword>
<reference evidence="1 2" key="1">
    <citation type="submission" date="2019-08" db="EMBL/GenBank/DDBJ databases">
        <title>Whole genome of Aphis craccivora.</title>
        <authorList>
            <person name="Voronova N.V."/>
            <person name="Shulinski R.S."/>
            <person name="Bandarenka Y.V."/>
            <person name="Zhorov D.G."/>
            <person name="Warner D."/>
        </authorList>
    </citation>
    <scope>NUCLEOTIDE SEQUENCE [LARGE SCALE GENOMIC DNA]</scope>
    <source>
        <strain evidence="1">180601</strain>
        <tissue evidence="1">Whole Body</tissue>
    </source>
</reference>